<dbReference type="InterPro" id="IPR054207">
    <property type="entry name" value="DUF6913"/>
</dbReference>
<dbReference type="Pfam" id="PF21857">
    <property type="entry name" value="DUF6913"/>
    <property type="match status" value="1"/>
</dbReference>
<comment type="caution">
    <text evidence="1">The sequence shown here is derived from an EMBL/GenBank/DDBJ whole genome shotgun (WGS) entry which is preliminary data.</text>
</comment>
<protein>
    <submittedName>
        <fullName evidence="1">Uncharacterized protein</fullName>
    </submittedName>
</protein>
<dbReference type="RefSeq" id="WP_151675282.1">
    <property type="nucleotide sequence ID" value="NZ_BKCG01000011.1"/>
</dbReference>
<proteinExistence type="predicted"/>
<dbReference type="OrthoDB" id="1430532at2"/>
<sequence>MFKKLQRKKFEKRIGRALENRDRSGVNNKVNTIGVVFNGDEIKDLSFFRPMISALNISEENVSFLGLVTFDKKQPSLPKHLCTKKDFSWSGELKGEFLKEFVANDFDVLVAYYNNESQYLDFIAAESKALFKVGCVEEDERLFDLILAEKTKNKIGFNAELIKYLKILGKL</sequence>
<dbReference type="EMBL" id="BKCG01000011">
    <property type="protein sequence ID" value="GER60855.1"/>
    <property type="molecule type" value="Genomic_DNA"/>
</dbReference>
<gene>
    <name evidence="1" type="ORF">ULMA_29630</name>
</gene>
<evidence type="ECO:0000313" key="1">
    <source>
        <dbReference type="EMBL" id="GER60855.1"/>
    </source>
</evidence>
<dbReference type="AlphaFoldDB" id="A0A5J4IS97"/>
<organism evidence="1 2">
    <name type="scientific">Patiriisocius marinus</name>
    <dbReference type="NCBI Taxonomy" id="1397112"/>
    <lineage>
        <taxon>Bacteria</taxon>
        <taxon>Pseudomonadati</taxon>
        <taxon>Bacteroidota</taxon>
        <taxon>Flavobacteriia</taxon>
        <taxon>Flavobacteriales</taxon>
        <taxon>Flavobacteriaceae</taxon>
        <taxon>Patiriisocius</taxon>
    </lineage>
</organism>
<dbReference type="Proteomes" id="UP000326509">
    <property type="component" value="Unassembled WGS sequence"/>
</dbReference>
<accession>A0A5J4IS97</accession>
<reference evidence="1 2" key="1">
    <citation type="submission" date="2019-08" db="EMBL/GenBank/DDBJ databases">
        <title>Draft genome sequence of Ulvibacter marinus type strain NBRC 109484.</title>
        <authorList>
            <person name="Kawano K."/>
            <person name="Ushijima N."/>
            <person name="Kihara M."/>
            <person name="Itoh H."/>
        </authorList>
    </citation>
    <scope>NUCLEOTIDE SEQUENCE [LARGE SCALE GENOMIC DNA]</scope>
    <source>
        <strain evidence="1 2">NBRC 109484</strain>
    </source>
</reference>
<name>A0A5J4IS97_9FLAO</name>
<keyword evidence="2" id="KW-1185">Reference proteome</keyword>
<evidence type="ECO:0000313" key="2">
    <source>
        <dbReference type="Proteomes" id="UP000326509"/>
    </source>
</evidence>